<sequence>MSLTIMRLPIHLCNEVVRDLDFPAQCRFARETGYDGLEIAPFTLAEDPTRLTSAQVRAFRSAAEGEGVAIAGLHWLLAAPAGLSITATDEETSRLTREAGRRLIGLCAELGGSYLVHGSPQQRTLPPGHEADGRARGIAYFAAMAEEARAAGLAYVIEPLSRLDTAFVNTVDEALAIIREIGSPALKTMVDCYATAANGEDVPGLLDRHLPSSEIVHVHFNDDDKRGPGEGSIDFAAVLAALRRHGCAGAAAVEPFVYLPDGPACAARAIGYLRGLEAGSYHATGAAAEPIAGPGG</sequence>
<gene>
    <name evidence="2" type="ORF">ABGN05_15305</name>
</gene>
<evidence type="ECO:0000313" key="2">
    <source>
        <dbReference type="EMBL" id="MEX0407031.1"/>
    </source>
</evidence>
<evidence type="ECO:0000313" key="3">
    <source>
        <dbReference type="Proteomes" id="UP001556692"/>
    </source>
</evidence>
<dbReference type="InterPro" id="IPR036237">
    <property type="entry name" value="Xyl_isomerase-like_sf"/>
</dbReference>
<evidence type="ECO:0000259" key="1">
    <source>
        <dbReference type="Pfam" id="PF01261"/>
    </source>
</evidence>
<feature type="domain" description="Xylose isomerase-like TIM barrel" evidence="1">
    <location>
        <begin position="27"/>
        <end position="274"/>
    </location>
</feature>
<dbReference type="Gene3D" id="3.20.20.150">
    <property type="entry name" value="Divalent-metal-dependent TIM barrel enzymes"/>
    <property type="match status" value="1"/>
</dbReference>
<dbReference type="RefSeq" id="WP_367954905.1">
    <property type="nucleotide sequence ID" value="NZ_JBDPGJ010000003.1"/>
</dbReference>
<accession>A0ABV3SKJ7</accession>
<dbReference type="PANTHER" id="PTHR12110">
    <property type="entry name" value="HYDROXYPYRUVATE ISOMERASE"/>
    <property type="match status" value="1"/>
</dbReference>
<protein>
    <submittedName>
        <fullName evidence="2">Sugar phosphate isomerase/epimerase family protein</fullName>
    </submittedName>
</protein>
<dbReference type="GO" id="GO:0016853">
    <property type="term" value="F:isomerase activity"/>
    <property type="evidence" value="ECO:0007669"/>
    <property type="project" value="UniProtKB-KW"/>
</dbReference>
<dbReference type="EMBL" id="JBDPGJ010000003">
    <property type="protein sequence ID" value="MEX0407031.1"/>
    <property type="molecule type" value="Genomic_DNA"/>
</dbReference>
<dbReference type="Proteomes" id="UP001556692">
    <property type="component" value="Unassembled WGS sequence"/>
</dbReference>
<dbReference type="Pfam" id="PF01261">
    <property type="entry name" value="AP_endonuc_2"/>
    <property type="match status" value="1"/>
</dbReference>
<dbReference type="InterPro" id="IPR013022">
    <property type="entry name" value="Xyl_isomerase-like_TIM-brl"/>
</dbReference>
<keyword evidence="2" id="KW-0413">Isomerase</keyword>
<dbReference type="PANTHER" id="PTHR12110:SF21">
    <property type="entry name" value="XYLOSE ISOMERASE-LIKE TIM BARREL DOMAIN-CONTAINING PROTEIN"/>
    <property type="match status" value="1"/>
</dbReference>
<name>A0ABV3SKJ7_9HYPH</name>
<dbReference type="SUPFAM" id="SSF51658">
    <property type="entry name" value="Xylose isomerase-like"/>
    <property type="match status" value="1"/>
</dbReference>
<reference evidence="2 3" key="1">
    <citation type="submission" date="2024-05" db="EMBL/GenBank/DDBJ databases">
        <authorList>
            <person name="Jiang F."/>
        </authorList>
    </citation>
    <scope>NUCLEOTIDE SEQUENCE [LARGE SCALE GENOMIC DNA]</scope>
    <source>
        <strain evidence="2 3">LZ166</strain>
    </source>
</reference>
<keyword evidence="3" id="KW-1185">Reference proteome</keyword>
<dbReference type="InterPro" id="IPR050312">
    <property type="entry name" value="IolE/XylAMocC-like"/>
</dbReference>
<comment type="caution">
    <text evidence="2">The sequence shown here is derived from an EMBL/GenBank/DDBJ whole genome shotgun (WGS) entry which is preliminary data.</text>
</comment>
<organism evidence="2 3">
    <name type="scientific">Aquibium pacificus</name>
    <dbReference type="NCBI Taxonomy" id="3153579"/>
    <lineage>
        <taxon>Bacteria</taxon>
        <taxon>Pseudomonadati</taxon>
        <taxon>Pseudomonadota</taxon>
        <taxon>Alphaproteobacteria</taxon>
        <taxon>Hyphomicrobiales</taxon>
        <taxon>Phyllobacteriaceae</taxon>
        <taxon>Aquibium</taxon>
    </lineage>
</organism>
<proteinExistence type="predicted"/>